<dbReference type="AlphaFoldDB" id="A0A4U8TKS0"/>
<dbReference type="GeneID" id="82320909"/>
<keyword evidence="2" id="KW-1185">Reference proteome</keyword>
<dbReference type="Proteomes" id="UP000029707">
    <property type="component" value="Unassembled WGS sequence"/>
</dbReference>
<evidence type="ECO:0000313" key="2">
    <source>
        <dbReference type="Proteomes" id="UP000029707"/>
    </source>
</evidence>
<protein>
    <submittedName>
        <fullName evidence="1">Uncharacterized protein</fullName>
    </submittedName>
</protein>
<reference evidence="1 2" key="1">
    <citation type="journal article" date="2014" name="Genome Announc.">
        <title>Draft genome sequences of eight enterohepatic helicobacter species isolated from both laboratory and wild rodents.</title>
        <authorList>
            <person name="Sheh A."/>
            <person name="Shen Z."/>
            <person name="Fox J.G."/>
        </authorList>
    </citation>
    <scope>NUCLEOTIDE SEQUENCE [LARGE SCALE GENOMIC DNA]</scope>
    <source>
        <strain evidence="1 2">MIT 01-6451</strain>
    </source>
</reference>
<gene>
    <name evidence="1" type="ORF">LS65_006895</name>
</gene>
<name>A0A4U8TKS0_9HELI</name>
<dbReference type="OrthoDB" id="5324611at2"/>
<dbReference type="EMBL" id="JRMQ02000009">
    <property type="protein sequence ID" value="TLE01031.1"/>
    <property type="molecule type" value="Genomic_DNA"/>
</dbReference>
<dbReference type="RefSeq" id="WP_052061016.1">
    <property type="nucleotide sequence ID" value="NZ_CAJUDB010000026.1"/>
</dbReference>
<sequence length="168" mass="19956">MTLQSYQYGFLERLWLKLEARSADKNTENIITILPVVLFMQKEQLDTLLEKLPTILTHYLKPHLIQRVFSHIVIKLKSYAKNEQLFMQERGDALELIATNIQLYALVLDLFEDKEDHELAIIEQIVRKKFDKDYQLNKENLRLLTYQEKYCVDKTLNKTRAKPNSTKL</sequence>
<comment type="caution">
    <text evidence="1">The sequence shown here is derived from an EMBL/GenBank/DDBJ whole genome shotgun (WGS) entry which is preliminary data.</text>
</comment>
<proteinExistence type="predicted"/>
<evidence type="ECO:0000313" key="1">
    <source>
        <dbReference type="EMBL" id="TLE01031.1"/>
    </source>
</evidence>
<organism evidence="1 2">
    <name type="scientific">Helicobacter japonicus</name>
    <dbReference type="NCBI Taxonomy" id="425400"/>
    <lineage>
        <taxon>Bacteria</taxon>
        <taxon>Pseudomonadati</taxon>
        <taxon>Campylobacterota</taxon>
        <taxon>Epsilonproteobacteria</taxon>
        <taxon>Campylobacterales</taxon>
        <taxon>Helicobacteraceae</taxon>
        <taxon>Helicobacter</taxon>
    </lineage>
</organism>
<accession>A0A4U8TKS0</accession>